<dbReference type="AlphaFoldDB" id="A0A8J3GWK4"/>
<dbReference type="RefSeq" id="WP_189680050.1">
    <property type="nucleotide sequence ID" value="NZ_BNCJ01000004.1"/>
</dbReference>
<protein>
    <submittedName>
        <fullName evidence="1">Uncharacterized protein</fullName>
    </submittedName>
</protein>
<keyword evidence="2" id="KW-1185">Reference proteome</keyword>
<reference evidence="1" key="1">
    <citation type="journal article" date="2014" name="Int. J. Syst. Evol. Microbiol.">
        <title>Complete genome sequence of Corynebacterium casei LMG S-19264T (=DSM 44701T), isolated from a smear-ripened cheese.</title>
        <authorList>
            <consortium name="US DOE Joint Genome Institute (JGI-PGF)"/>
            <person name="Walter F."/>
            <person name="Albersmeier A."/>
            <person name="Kalinowski J."/>
            <person name="Ruckert C."/>
        </authorList>
    </citation>
    <scope>NUCLEOTIDE SEQUENCE</scope>
    <source>
        <strain evidence="1">KCTC 42650</strain>
    </source>
</reference>
<reference evidence="1" key="2">
    <citation type="submission" date="2020-09" db="EMBL/GenBank/DDBJ databases">
        <authorList>
            <person name="Sun Q."/>
            <person name="Kim S."/>
        </authorList>
    </citation>
    <scope>NUCLEOTIDE SEQUENCE</scope>
    <source>
        <strain evidence="1">KCTC 42650</strain>
    </source>
</reference>
<dbReference type="EMBL" id="BNCJ01000004">
    <property type="protein sequence ID" value="GHF49278.1"/>
    <property type="molecule type" value="Genomic_DNA"/>
</dbReference>
<evidence type="ECO:0000313" key="2">
    <source>
        <dbReference type="Proteomes" id="UP000626220"/>
    </source>
</evidence>
<accession>A0A8J3GWK4</accession>
<sequence>MNEHDLFLTARRLEASIVGATAARRLELQPQLTKVIERLAMQGQRVPARLRNLNAVLLDEAIEDRFDNLPV</sequence>
<name>A0A8J3GWK4_9RHOB</name>
<organism evidence="1 2">
    <name type="scientific">Seohaeicola zhoushanensis</name>
    <dbReference type="NCBI Taxonomy" id="1569283"/>
    <lineage>
        <taxon>Bacteria</taxon>
        <taxon>Pseudomonadati</taxon>
        <taxon>Pseudomonadota</taxon>
        <taxon>Alphaproteobacteria</taxon>
        <taxon>Rhodobacterales</taxon>
        <taxon>Roseobacteraceae</taxon>
        <taxon>Seohaeicola</taxon>
    </lineage>
</organism>
<proteinExistence type="predicted"/>
<dbReference type="Proteomes" id="UP000626220">
    <property type="component" value="Unassembled WGS sequence"/>
</dbReference>
<evidence type="ECO:0000313" key="1">
    <source>
        <dbReference type="EMBL" id="GHF49278.1"/>
    </source>
</evidence>
<comment type="caution">
    <text evidence="1">The sequence shown here is derived from an EMBL/GenBank/DDBJ whole genome shotgun (WGS) entry which is preliminary data.</text>
</comment>
<gene>
    <name evidence="1" type="ORF">GCM10017056_21160</name>
</gene>